<dbReference type="RefSeq" id="WP_245931483.1">
    <property type="nucleotide sequence ID" value="NZ_CP154825.1"/>
</dbReference>
<dbReference type="Gene3D" id="3.40.190.10">
    <property type="entry name" value="Periplasmic binding protein-like II"/>
    <property type="match status" value="1"/>
</dbReference>
<feature type="domain" description="LysR substrate-binding" evidence="1">
    <location>
        <begin position="3"/>
        <end position="107"/>
    </location>
</feature>
<comment type="caution">
    <text evidence="2">The sequence shown here is derived from an EMBL/GenBank/DDBJ whole genome shotgun (WGS) entry which is preliminary data.</text>
</comment>
<dbReference type="InterPro" id="IPR005119">
    <property type="entry name" value="LysR_subst-bd"/>
</dbReference>
<accession>A0A2S6GK21</accession>
<gene>
    <name evidence="2" type="ORF">CLV40_11339</name>
</gene>
<reference evidence="2 3" key="1">
    <citation type="submission" date="2018-02" db="EMBL/GenBank/DDBJ databases">
        <title>Genomic Encyclopedia of Archaeal and Bacterial Type Strains, Phase II (KMG-II): from individual species to whole genera.</title>
        <authorList>
            <person name="Goeker M."/>
        </authorList>
    </citation>
    <scope>NUCLEOTIDE SEQUENCE [LARGE SCALE GENOMIC DNA]</scope>
    <source>
        <strain evidence="2 3">YU 961-1</strain>
    </source>
</reference>
<name>A0A2S6GK21_9PSEU</name>
<sequence length="124" mass="13492">MEVRELVHHPLILMDRTFSARTAFDKAVARAGARVTDPIVLRSTVLAQAHAVSGRGAAVLTDTPIAGLHAAKVTVDGAQVPLTLYGAWERTHFAGDAIEEWVDRFATWLSHLPAVEELRNSTRA</sequence>
<evidence type="ECO:0000259" key="1">
    <source>
        <dbReference type="Pfam" id="PF03466"/>
    </source>
</evidence>
<evidence type="ECO:0000313" key="2">
    <source>
        <dbReference type="EMBL" id="PPK65555.1"/>
    </source>
</evidence>
<organism evidence="2 3">
    <name type="scientific">Actinokineospora auranticolor</name>
    <dbReference type="NCBI Taxonomy" id="155976"/>
    <lineage>
        <taxon>Bacteria</taxon>
        <taxon>Bacillati</taxon>
        <taxon>Actinomycetota</taxon>
        <taxon>Actinomycetes</taxon>
        <taxon>Pseudonocardiales</taxon>
        <taxon>Pseudonocardiaceae</taxon>
        <taxon>Actinokineospora</taxon>
    </lineage>
</organism>
<protein>
    <submittedName>
        <fullName evidence="2">LysR substrate binding domain-containing protein</fullName>
    </submittedName>
</protein>
<proteinExistence type="predicted"/>
<evidence type="ECO:0000313" key="3">
    <source>
        <dbReference type="Proteomes" id="UP000239203"/>
    </source>
</evidence>
<dbReference type="Proteomes" id="UP000239203">
    <property type="component" value="Unassembled WGS sequence"/>
</dbReference>
<keyword evidence="3" id="KW-1185">Reference proteome</keyword>
<dbReference type="SUPFAM" id="SSF53850">
    <property type="entry name" value="Periplasmic binding protein-like II"/>
    <property type="match status" value="1"/>
</dbReference>
<dbReference type="EMBL" id="PTIX01000013">
    <property type="protein sequence ID" value="PPK65555.1"/>
    <property type="molecule type" value="Genomic_DNA"/>
</dbReference>
<dbReference type="Pfam" id="PF03466">
    <property type="entry name" value="LysR_substrate"/>
    <property type="match status" value="1"/>
</dbReference>
<dbReference type="AlphaFoldDB" id="A0A2S6GK21"/>